<sequence length="210" mass="22688">MAAATKLSVIARSLSTSAPVAQLVKPPVQVFGVEGRYATALYSAATKLKQLETVEKDLNQIQAAVRGNPKLKESIASPIAQRRDLASALRETGKQARLADATTNLLETMAENGRLKRLDGVINAFKTIMAAHRGEVVCEVITAKPLDDAQRKQLENSLKAFLKPNETILLTSKVDPSIMGGLIVSIGDKYVDMSISKRVNKYTALISQPC</sequence>
<organism evidence="9 10">
    <name type="scientific">Phlebotomus papatasi</name>
    <name type="common">Sandfly</name>
    <dbReference type="NCBI Taxonomy" id="29031"/>
    <lineage>
        <taxon>Eukaryota</taxon>
        <taxon>Metazoa</taxon>
        <taxon>Ecdysozoa</taxon>
        <taxon>Arthropoda</taxon>
        <taxon>Hexapoda</taxon>
        <taxon>Insecta</taxon>
        <taxon>Pterygota</taxon>
        <taxon>Neoptera</taxon>
        <taxon>Endopterygota</taxon>
        <taxon>Diptera</taxon>
        <taxon>Nematocera</taxon>
        <taxon>Psychodoidea</taxon>
        <taxon>Psychodidae</taxon>
        <taxon>Phlebotomus</taxon>
        <taxon>Phlebotomus</taxon>
    </lineage>
</organism>
<protein>
    <recommendedName>
        <fullName evidence="8">Oligomycin sensitivity conferral protein</fullName>
    </recommendedName>
</protein>
<name>A0A1B0D7A7_PHLPP</name>
<evidence type="ECO:0000256" key="1">
    <source>
        <dbReference type="ARBA" id="ARBA00004370"/>
    </source>
</evidence>
<dbReference type="VEuPathDB" id="VectorBase:PPAI003430"/>
<dbReference type="EMBL" id="AJVK01012376">
    <property type="status" value="NOT_ANNOTATED_CDS"/>
    <property type="molecule type" value="Genomic_DNA"/>
</dbReference>
<dbReference type="InterPro" id="IPR026015">
    <property type="entry name" value="ATP_synth_OSCP/delta_N_sf"/>
</dbReference>
<dbReference type="VEuPathDB" id="VectorBase:PPAPM1_008619"/>
<evidence type="ECO:0000256" key="8">
    <source>
        <dbReference type="ARBA" id="ARBA00033369"/>
    </source>
</evidence>
<dbReference type="GO" id="GO:0046933">
    <property type="term" value="F:proton-transporting ATP synthase activity, rotational mechanism"/>
    <property type="evidence" value="ECO:0007669"/>
    <property type="project" value="InterPro"/>
</dbReference>
<evidence type="ECO:0000313" key="9">
    <source>
        <dbReference type="EnsemblMetazoa" id="PPAI003430-PA"/>
    </source>
</evidence>
<dbReference type="NCBIfam" id="TIGR01145">
    <property type="entry name" value="ATP_synt_delta"/>
    <property type="match status" value="1"/>
</dbReference>
<dbReference type="Gene3D" id="1.10.520.20">
    <property type="entry name" value="N-terminal domain of the delta subunit of the F1F0-ATP synthase"/>
    <property type="match status" value="1"/>
</dbReference>
<keyword evidence="7" id="KW-0066">ATP synthesis</keyword>
<comment type="subcellular location">
    <subcellularLocation>
        <location evidence="1">Membrane</location>
    </subcellularLocation>
</comment>
<dbReference type="PRINTS" id="PR00125">
    <property type="entry name" value="ATPASEDELTA"/>
</dbReference>
<comment type="similarity">
    <text evidence="2">Belongs to the ATPase delta chain family.</text>
</comment>
<evidence type="ECO:0000256" key="3">
    <source>
        <dbReference type="ARBA" id="ARBA00022448"/>
    </source>
</evidence>
<reference evidence="9" key="1">
    <citation type="submission" date="2022-08" db="UniProtKB">
        <authorList>
            <consortium name="EnsemblMetazoa"/>
        </authorList>
    </citation>
    <scope>IDENTIFICATION</scope>
    <source>
        <strain evidence="9">Israel</strain>
    </source>
</reference>
<keyword evidence="4" id="KW-0375">Hydrogen ion transport</keyword>
<proteinExistence type="inferred from homology"/>
<dbReference type="SUPFAM" id="SSF47928">
    <property type="entry name" value="N-terminal domain of the delta subunit of the F1F0-ATP synthase"/>
    <property type="match status" value="1"/>
</dbReference>
<dbReference type="Proteomes" id="UP000092462">
    <property type="component" value="Unassembled WGS sequence"/>
</dbReference>
<dbReference type="Pfam" id="PF00213">
    <property type="entry name" value="OSCP"/>
    <property type="match status" value="1"/>
</dbReference>
<evidence type="ECO:0000256" key="7">
    <source>
        <dbReference type="ARBA" id="ARBA00023310"/>
    </source>
</evidence>
<keyword evidence="3" id="KW-0813">Transport</keyword>
<dbReference type="PANTHER" id="PTHR11910">
    <property type="entry name" value="ATP SYNTHASE DELTA CHAIN"/>
    <property type="match status" value="1"/>
</dbReference>
<evidence type="ECO:0000256" key="6">
    <source>
        <dbReference type="ARBA" id="ARBA00023136"/>
    </source>
</evidence>
<dbReference type="HAMAP" id="MF_01416">
    <property type="entry name" value="ATP_synth_delta_bact"/>
    <property type="match status" value="1"/>
</dbReference>
<keyword evidence="10" id="KW-1185">Reference proteome</keyword>
<evidence type="ECO:0000256" key="5">
    <source>
        <dbReference type="ARBA" id="ARBA00023065"/>
    </source>
</evidence>
<accession>A0A1B0D7A7</accession>
<keyword evidence="5" id="KW-0406">Ion transport</keyword>
<evidence type="ECO:0000256" key="2">
    <source>
        <dbReference type="ARBA" id="ARBA00007046"/>
    </source>
</evidence>
<dbReference type="EnsemblMetazoa" id="PPAI003430-RA">
    <property type="protein sequence ID" value="PPAI003430-PA"/>
    <property type="gene ID" value="PPAI003430"/>
</dbReference>
<dbReference type="GO" id="GO:0016020">
    <property type="term" value="C:membrane"/>
    <property type="evidence" value="ECO:0007669"/>
    <property type="project" value="UniProtKB-SubCell"/>
</dbReference>
<evidence type="ECO:0000313" key="10">
    <source>
        <dbReference type="Proteomes" id="UP000092462"/>
    </source>
</evidence>
<evidence type="ECO:0000256" key="4">
    <source>
        <dbReference type="ARBA" id="ARBA00022781"/>
    </source>
</evidence>
<dbReference type="InterPro" id="IPR000711">
    <property type="entry name" value="ATPase_OSCP/dsu"/>
</dbReference>
<keyword evidence="6" id="KW-0472">Membrane</keyword>
<dbReference type="AlphaFoldDB" id="A0A1B0D7A7"/>